<feature type="domain" description="YjiS-like" evidence="1">
    <location>
        <begin position="43"/>
        <end position="74"/>
    </location>
</feature>
<dbReference type="EMBL" id="QPMH01000003">
    <property type="protein sequence ID" value="RDD63015.1"/>
    <property type="molecule type" value="Genomic_DNA"/>
</dbReference>
<organism evidence="2 3">
    <name type="scientific">Ferruginivarius sediminum</name>
    <dbReference type="NCBI Taxonomy" id="2661937"/>
    <lineage>
        <taxon>Bacteria</taxon>
        <taxon>Pseudomonadati</taxon>
        <taxon>Pseudomonadota</taxon>
        <taxon>Alphaproteobacteria</taxon>
        <taxon>Rhodospirillales</taxon>
        <taxon>Rhodospirillaceae</taxon>
        <taxon>Ferruginivarius</taxon>
    </lineage>
</organism>
<proteinExistence type="predicted"/>
<evidence type="ECO:0000313" key="3">
    <source>
        <dbReference type="Proteomes" id="UP000253941"/>
    </source>
</evidence>
<accession>A0A369TF61</accession>
<sequence>MTVATICTTETAFPKTPAVKPISRVAGWLHALGHYMECRALQRQRAKALRQARRELRGLSDETLSDIGLRRGEVSTVIQGMLGPVEFWCPGQR</sequence>
<evidence type="ECO:0000259" key="1">
    <source>
        <dbReference type="Pfam" id="PF06568"/>
    </source>
</evidence>
<name>A0A369TF61_9PROT</name>
<keyword evidence="3" id="KW-1185">Reference proteome</keyword>
<reference evidence="2 3" key="1">
    <citation type="submission" date="2018-07" db="EMBL/GenBank/DDBJ databases">
        <title>Venubactetium sediminum gen. nov., sp. nov., isolated from a marine solar saltern.</title>
        <authorList>
            <person name="Wang S."/>
        </authorList>
    </citation>
    <scope>NUCLEOTIDE SEQUENCE [LARGE SCALE GENOMIC DNA]</scope>
    <source>
        <strain evidence="2 3">WD2A32</strain>
    </source>
</reference>
<dbReference type="Pfam" id="PF06568">
    <property type="entry name" value="YjiS-like"/>
    <property type="match status" value="1"/>
</dbReference>
<evidence type="ECO:0000313" key="2">
    <source>
        <dbReference type="EMBL" id="RDD63015.1"/>
    </source>
</evidence>
<dbReference type="InterPro" id="IPR009506">
    <property type="entry name" value="YjiS-like"/>
</dbReference>
<comment type="caution">
    <text evidence="2">The sequence shown here is derived from an EMBL/GenBank/DDBJ whole genome shotgun (WGS) entry which is preliminary data.</text>
</comment>
<protein>
    <submittedName>
        <fullName evidence="2">DUF1127 domain-containing protein</fullName>
    </submittedName>
</protein>
<gene>
    <name evidence="2" type="ORF">DRB17_04370</name>
</gene>
<dbReference type="Proteomes" id="UP000253941">
    <property type="component" value="Unassembled WGS sequence"/>
</dbReference>
<dbReference type="RefSeq" id="WP_114580966.1">
    <property type="nucleotide sequence ID" value="NZ_QPMH01000003.1"/>
</dbReference>
<dbReference type="AlphaFoldDB" id="A0A369TF61"/>